<accession>A0A9N9PGY7</accession>
<gene>
    <name evidence="1" type="ORF">DERYTH_LOCUS26840</name>
</gene>
<comment type="caution">
    <text evidence="1">The sequence shown here is derived from an EMBL/GenBank/DDBJ whole genome shotgun (WGS) entry which is preliminary data.</text>
</comment>
<dbReference type="OrthoDB" id="2431704at2759"/>
<keyword evidence="2" id="KW-1185">Reference proteome</keyword>
<reference evidence="1" key="1">
    <citation type="submission" date="2021-06" db="EMBL/GenBank/DDBJ databases">
        <authorList>
            <person name="Kallberg Y."/>
            <person name="Tangrot J."/>
            <person name="Rosling A."/>
        </authorList>
    </citation>
    <scope>NUCLEOTIDE SEQUENCE</scope>
    <source>
        <strain evidence="1">MA453B</strain>
    </source>
</reference>
<evidence type="ECO:0000313" key="2">
    <source>
        <dbReference type="Proteomes" id="UP000789405"/>
    </source>
</evidence>
<feature type="non-terminal residue" evidence="1">
    <location>
        <position position="1"/>
    </location>
</feature>
<protein>
    <submittedName>
        <fullName evidence="1">17502_t:CDS:1</fullName>
    </submittedName>
</protein>
<organism evidence="1 2">
    <name type="scientific">Dentiscutata erythropus</name>
    <dbReference type="NCBI Taxonomy" id="1348616"/>
    <lineage>
        <taxon>Eukaryota</taxon>
        <taxon>Fungi</taxon>
        <taxon>Fungi incertae sedis</taxon>
        <taxon>Mucoromycota</taxon>
        <taxon>Glomeromycotina</taxon>
        <taxon>Glomeromycetes</taxon>
        <taxon>Diversisporales</taxon>
        <taxon>Gigasporaceae</taxon>
        <taxon>Dentiscutata</taxon>
    </lineage>
</organism>
<proteinExistence type="predicted"/>
<dbReference type="Proteomes" id="UP000789405">
    <property type="component" value="Unassembled WGS sequence"/>
</dbReference>
<name>A0A9N9PGY7_9GLOM</name>
<dbReference type="AlphaFoldDB" id="A0A9N9PGY7"/>
<evidence type="ECO:0000313" key="1">
    <source>
        <dbReference type="EMBL" id="CAG8819768.1"/>
    </source>
</evidence>
<dbReference type="EMBL" id="CAJVPY010058389">
    <property type="protein sequence ID" value="CAG8819768.1"/>
    <property type="molecule type" value="Genomic_DNA"/>
</dbReference>
<sequence>DIYNELISHYYGYGDEGNNSLKSYIWYSTGDADCSDQDDYDP</sequence>